<evidence type="ECO:0000256" key="1">
    <source>
        <dbReference type="ARBA" id="ARBA00000971"/>
    </source>
</evidence>
<dbReference type="GO" id="GO:0003755">
    <property type="term" value="F:peptidyl-prolyl cis-trans isomerase activity"/>
    <property type="evidence" value="ECO:0007669"/>
    <property type="project" value="UniProtKB-KW"/>
</dbReference>
<evidence type="ECO:0000313" key="15">
    <source>
        <dbReference type="Proteomes" id="UP000256970"/>
    </source>
</evidence>
<dbReference type="PANTHER" id="PTHR11071:SF561">
    <property type="entry name" value="PEPTIDYL-PROLYL CIS-TRANS ISOMERASE D-RELATED"/>
    <property type="match status" value="1"/>
</dbReference>
<protein>
    <recommendedName>
        <fullName evidence="5">peptidylprolyl isomerase</fullName>
        <ecNumber evidence="5">5.2.1.8</ecNumber>
    </recommendedName>
</protein>
<keyword evidence="8" id="KW-0697">Rotamase</keyword>
<dbReference type="SUPFAM" id="SSF50891">
    <property type="entry name" value="Cyclophilin-like"/>
    <property type="match status" value="1"/>
</dbReference>
<dbReference type="InterPro" id="IPR002130">
    <property type="entry name" value="Cyclophilin-type_PPIase_dom"/>
</dbReference>
<comment type="subcellular location">
    <subcellularLocation>
        <location evidence="2">Nucleus</location>
    </subcellularLocation>
</comment>
<comment type="similarity">
    <text evidence="3">Belongs to the cyclophilin-type PPIase family.</text>
</comment>
<organism evidence="14 15">
    <name type="scientific">Tetradesmus obliquus</name>
    <name type="common">Green alga</name>
    <name type="synonym">Acutodesmus obliquus</name>
    <dbReference type="NCBI Taxonomy" id="3088"/>
    <lineage>
        <taxon>Eukaryota</taxon>
        <taxon>Viridiplantae</taxon>
        <taxon>Chlorophyta</taxon>
        <taxon>core chlorophytes</taxon>
        <taxon>Chlorophyceae</taxon>
        <taxon>CS clade</taxon>
        <taxon>Sphaeropleales</taxon>
        <taxon>Scenedesmaceae</taxon>
        <taxon>Tetradesmus</taxon>
    </lineage>
</organism>
<reference evidence="14 15" key="1">
    <citation type="submission" date="2016-10" db="EMBL/GenBank/DDBJ databases">
        <authorList>
            <person name="Cai Z."/>
        </authorList>
    </citation>
    <scope>NUCLEOTIDE SEQUENCE [LARGE SCALE GENOMIC DNA]</scope>
</reference>
<evidence type="ECO:0000256" key="6">
    <source>
        <dbReference type="ARBA" id="ARBA00022664"/>
    </source>
</evidence>
<dbReference type="InterPro" id="IPR020892">
    <property type="entry name" value="Cyclophilin-type_PPIase_CS"/>
</dbReference>
<comment type="catalytic activity">
    <reaction evidence="1">
        <text>[protein]-peptidylproline (omega=180) = [protein]-peptidylproline (omega=0)</text>
        <dbReference type="Rhea" id="RHEA:16237"/>
        <dbReference type="Rhea" id="RHEA-COMP:10747"/>
        <dbReference type="Rhea" id="RHEA-COMP:10748"/>
        <dbReference type="ChEBI" id="CHEBI:83833"/>
        <dbReference type="ChEBI" id="CHEBI:83834"/>
        <dbReference type="EC" id="5.2.1.8"/>
    </reaction>
</comment>
<evidence type="ECO:0000256" key="8">
    <source>
        <dbReference type="ARBA" id="ARBA00023110"/>
    </source>
</evidence>
<feature type="compositionally biased region" description="Low complexity" evidence="12">
    <location>
        <begin position="226"/>
        <end position="274"/>
    </location>
</feature>
<keyword evidence="6" id="KW-0507">mRNA processing</keyword>
<feature type="region of interest" description="Disordered" evidence="12">
    <location>
        <begin position="213"/>
        <end position="289"/>
    </location>
</feature>
<dbReference type="GO" id="GO:0006457">
    <property type="term" value="P:protein folding"/>
    <property type="evidence" value="ECO:0007669"/>
    <property type="project" value="InterPro"/>
</dbReference>
<dbReference type="EC" id="5.2.1.8" evidence="5"/>
<dbReference type="FunFam" id="2.40.100.10:FF:000002">
    <property type="entry name" value="Peptidyl-prolyl cis-trans isomerase"/>
    <property type="match status" value="1"/>
</dbReference>
<dbReference type="AlphaFoldDB" id="A0A383VVE0"/>
<feature type="domain" description="PPIase cyclophilin-type" evidence="13">
    <location>
        <begin position="8"/>
        <end position="171"/>
    </location>
</feature>
<feature type="region of interest" description="Disordered" evidence="12">
    <location>
        <begin position="316"/>
        <end position="344"/>
    </location>
</feature>
<evidence type="ECO:0000256" key="2">
    <source>
        <dbReference type="ARBA" id="ARBA00004123"/>
    </source>
</evidence>
<name>A0A383VVE0_TETOB</name>
<evidence type="ECO:0000256" key="11">
    <source>
        <dbReference type="ARBA" id="ARBA00023242"/>
    </source>
</evidence>
<dbReference type="Pfam" id="PF00160">
    <property type="entry name" value="Pro_isomerase"/>
    <property type="match status" value="1"/>
</dbReference>
<dbReference type="GO" id="GO:0008380">
    <property type="term" value="P:RNA splicing"/>
    <property type="evidence" value="ECO:0007669"/>
    <property type="project" value="UniProtKB-KW"/>
</dbReference>
<dbReference type="GO" id="GO:0016018">
    <property type="term" value="F:cyclosporin A binding"/>
    <property type="evidence" value="ECO:0007669"/>
    <property type="project" value="TreeGrafter"/>
</dbReference>
<accession>A0A383VVE0</accession>
<evidence type="ECO:0000256" key="5">
    <source>
        <dbReference type="ARBA" id="ARBA00013194"/>
    </source>
</evidence>
<keyword evidence="15" id="KW-1185">Reference proteome</keyword>
<dbReference type="EMBL" id="FNXT01000856">
    <property type="protein sequence ID" value="SZX68386.1"/>
    <property type="molecule type" value="Genomic_DNA"/>
</dbReference>
<keyword evidence="7" id="KW-0747">Spliceosome</keyword>
<dbReference type="Pfam" id="PF08231">
    <property type="entry name" value="SYF2"/>
    <property type="match status" value="1"/>
</dbReference>
<evidence type="ECO:0000256" key="7">
    <source>
        <dbReference type="ARBA" id="ARBA00022728"/>
    </source>
</evidence>
<dbReference type="GO" id="GO:0005737">
    <property type="term" value="C:cytoplasm"/>
    <property type="evidence" value="ECO:0007669"/>
    <property type="project" value="TreeGrafter"/>
</dbReference>
<dbReference type="GO" id="GO:0005681">
    <property type="term" value="C:spliceosomal complex"/>
    <property type="evidence" value="ECO:0007669"/>
    <property type="project" value="UniProtKB-KW"/>
</dbReference>
<feature type="compositionally biased region" description="Basic and acidic residues" evidence="12">
    <location>
        <begin position="317"/>
        <end position="344"/>
    </location>
</feature>
<evidence type="ECO:0000256" key="12">
    <source>
        <dbReference type="SAM" id="MobiDB-lite"/>
    </source>
</evidence>
<evidence type="ECO:0000256" key="4">
    <source>
        <dbReference type="ARBA" id="ARBA00010028"/>
    </source>
</evidence>
<dbReference type="PROSITE" id="PS00170">
    <property type="entry name" value="CSA_PPIASE_1"/>
    <property type="match status" value="1"/>
</dbReference>
<dbReference type="GO" id="GO:0006397">
    <property type="term" value="P:mRNA processing"/>
    <property type="evidence" value="ECO:0007669"/>
    <property type="project" value="UniProtKB-KW"/>
</dbReference>
<evidence type="ECO:0000256" key="10">
    <source>
        <dbReference type="ARBA" id="ARBA00023235"/>
    </source>
</evidence>
<keyword evidence="11" id="KW-0539">Nucleus</keyword>
<dbReference type="Gene3D" id="2.40.100.10">
    <property type="entry name" value="Cyclophilin-like"/>
    <property type="match status" value="1"/>
</dbReference>
<proteinExistence type="inferred from homology"/>
<evidence type="ECO:0000259" key="13">
    <source>
        <dbReference type="PROSITE" id="PS50072"/>
    </source>
</evidence>
<dbReference type="STRING" id="3088.A0A383VVE0"/>
<dbReference type="InterPro" id="IPR013260">
    <property type="entry name" value="mRNA_splic_SYF2"/>
</dbReference>
<sequence length="507" mass="54647">MGDNPRVFFDISIGGEDAGRIVMELRADVVPKTAENFRCLCTGERGMGRSGKPLHFKGSPFHRVIPEFMCQGGDTTKGNGTGGESIYGPSFADENFTLKHDVPGILSMANAGPHTNGSQFFLCTVACPWLDGKHVVFGRVTEGMAVVKRVEAMGSQSGKTRTRITIADCGQLASRLEELTRIKAEKAAEAAQLRSDPLGTAIDTTQEARARLAALRQQEQQHKQQARPAAAAADSDGEQQQQQAPSGSGRGAAAAAAAAADGDEQAAAAAAAAHADADGEEGGGDPYAGMNARQRKLYELKQKMQQARKANENAIIAERKRQRAAEKGEEGDGRKKWHEEKQKKRAEELARLGLTPEQAHRLESAEVAEAKAKKKEKKPNLVGQEVFTQRATHLAYERRADKIAPDLAAYEAAKAAAPDRALALDPMEYGKGHQVAPEAVDAMVAELNAKQAQRAAFSRRRAARADDDVDYINSRNAHFNKKIARAFGQHTAEIKANLERGTALPDN</sequence>
<evidence type="ECO:0000256" key="9">
    <source>
        <dbReference type="ARBA" id="ARBA00023187"/>
    </source>
</evidence>
<dbReference type="PROSITE" id="PS50072">
    <property type="entry name" value="CSA_PPIASE_2"/>
    <property type="match status" value="1"/>
</dbReference>
<dbReference type="InterPro" id="IPR029000">
    <property type="entry name" value="Cyclophilin-like_dom_sf"/>
</dbReference>
<dbReference type="PRINTS" id="PR00153">
    <property type="entry name" value="CSAPPISMRASE"/>
</dbReference>
<comment type="similarity">
    <text evidence="4">Belongs to the SYF2 family.</text>
</comment>
<evidence type="ECO:0000256" key="3">
    <source>
        <dbReference type="ARBA" id="ARBA00007365"/>
    </source>
</evidence>
<dbReference type="PANTHER" id="PTHR11071">
    <property type="entry name" value="PEPTIDYL-PROLYL CIS-TRANS ISOMERASE"/>
    <property type="match status" value="1"/>
</dbReference>
<keyword evidence="9" id="KW-0508">mRNA splicing</keyword>
<keyword evidence="10" id="KW-0413">Isomerase</keyword>
<gene>
    <name evidence="14" type="ORF">BQ4739_LOCUS8744</name>
</gene>
<dbReference type="CDD" id="cd01926">
    <property type="entry name" value="cyclophilin_ABH_like"/>
    <property type="match status" value="1"/>
</dbReference>
<dbReference type="Proteomes" id="UP000256970">
    <property type="component" value="Unassembled WGS sequence"/>
</dbReference>
<evidence type="ECO:0000313" key="14">
    <source>
        <dbReference type="EMBL" id="SZX68386.1"/>
    </source>
</evidence>